<accession>A0A7S2W6B9</accession>
<protein>
    <submittedName>
        <fullName evidence="2">Uncharacterized protein</fullName>
    </submittedName>
</protein>
<proteinExistence type="predicted"/>
<name>A0A7S2W6B9_9STRA</name>
<feature type="chain" id="PRO_5030642009" evidence="1">
    <location>
        <begin position="17"/>
        <end position="475"/>
    </location>
</feature>
<evidence type="ECO:0000313" key="2">
    <source>
        <dbReference type="EMBL" id="CAD9670776.1"/>
    </source>
</evidence>
<dbReference type="AlphaFoldDB" id="A0A7S2W6B9"/>
<dbReference type="InterPro" id="IPR029063">
    <property type="entry name" value="SAM-dependent_MTases_sf"/>
</dbReference>
<organism evidence="2">
    <name type="scientific">Rhizochromulina marina</name>
    <dbReference type="NCBI Taxonomy" id="1034831"/>
    <lineage>
        <taxon>Eukaryota</taxon>
        <taxon>Sar</taxon>
        <taxon>Stramenopiles</taxon>
        <taxon>Ochrophyta</taxon>
        <taxon>Dictyochophyceae</taxon>
        <taxon>Rhizochromulinales</taxon>
        <taxon>Rhizochromulina</taxon>
    </lineage>
</organism>
<sequence>MRLLLLLLVLLRLLASQSVSSSGEDVYAAASLPFLRIRQPGRAGWDTHHDSVLIAVHIYNVPDALWDRARVCLELSDATFHQTGEGAHMMGCFDPSHGVLLHWPEASFTHHAKLEANLAFRDVSNAFRLDAALIISDPPLPATGTLDPEFSMFQATTSLVASSLDSVIFGQNMAELQGDLLAALPVSVLAASQRLLLPGMRTVKPMLPRPPTQPSLWAAVASRHTIMDPGASGHPLVDAVTTSFAEAAQNVSGLTNDILSLTSMVRPTCRRFLNNVAGRLSDTVQALYLEVGVFAASSLCAAVYNNPRLHAIGVDNWSQFGGREAAFESARACAGETGVARSRVNLVDADCWHAAELLRNGSAEVPLSVAVAGADAEMLGARRKVDIYFYDGPHNTLDQYRGIIQYEPLFNEQVVVVVDDWHLDDVQMGTRMALEVLESNFGWEVLLETSEVRGTNDNRLGEAAFVLRRAGVAAS</sequence>
<feature type="signal peptide" evidence="1">
    <location>
        <begin position="1"/>
        <end position="16"/>
    </location>
</feature>
<dbReference type="EMBL" id="HBHJ01006844">
    <property type="protein sequence ID" value="CAD9670776.1"/>
    <property type="molecule type" value="Transcribed_RNA"/>
</dbReference>
<reference evidence="2" key="1">
    <citation type="submission" date="2021-01" db="EMBL/GenBank/DDBJ databases">
        <authorList>
            <person name="Corre E."/>
            <person name="Pelletier E."/>
            <person name="Niang G."/>
            <person name="Scheremetjew M."/>
            <person name="Finn R."/>
            <person name="Kale V."/>
            <person name="Holt S."/>
            <person name="Cochrane G."/>
            <person name="Meng A."/>
            <person name="Brown T."/>
            <person name="Cohen L."/>
        </authorList>
    </citation>
    <scope>NUCLEOTIDE SEQUENCE</scope>
    <source>
        <strain evidence="2">CCMP1243</strain>
    </source>
</reference>
<dbReference type="Gene3D" id="3.40.50.150">
    <property type="entry name" value="Vaccinia Virus protein VP39"/>
    <property type="match status" value="1"/>
</dbReference>
<gene>
    <name evidence="2" type="ORF">RMAR1173_LOCUS4451</name>
</gene>
<evidence type="ECO:0000256" key="1">
    <source>
        <dbReference type="SAM" id="SignalP"/>
    </source>
</evidence>
<keyword evidence="1" id="KW-0732">Signal</keyword>